<evidence type="ECO:0000313" key="2">
    <source>
        <dbReference type="EMBL" id="CAB1423249.1"/>
    </source>
</evidence>
<evidence type="ECO:0000256" key="1">
    <source>
        <dbReference type="SAM" id="MobiDB-lite"/>
    </source>
</evidence>
<accession>A0A9N7U1P9</accession>
<protein>
    <submittedName>
        <fullName evidence="2">Uncharacterized protein</fullName>
    </submittedName>
</protein>
<name>A0A9N7U1P9_PLEPL</name>
<dbReference type="EMBL" id="CADEAL010000643">
    <property type="protein sequence ID" value="CAB1423249.1"/>
    <property type="molecule type" value="Genomic_DNA"/>
</dbReference>
<dbReference type="AlphaFoldDB" id="A0A9N7U1P9"/>
<organism evidence="2 3">
    <name type="scientific">Pleuronectes platessa</name>
    <name type="common">European plaice</name>
    <dbReference type="NCBI Taxonomy" id="8262"/>
    <lineage>
        <taxon>Eukaryota</taxon>
        <taxon>Metazoa</taxon>
        <taxon>Chordata</taxon>
        <taxon>Craniata</taxon>
        <taxon>Vertebrata</taxon>
        <taxon>Euteleostomi</taxon>
        <taxon>Actinopterygii</taxon>
        <taxon>Neopterygii</taxon>
        <taxon>Teleostei</taxon>
        <taxon>Neoteleostei</taxon>
        <taxon>Acanthomorphata</taxon>
        <taxon>Carangaria</taxon>
        <taxon>Pleuronectiformes</taxon>
        <taxon>Pleuronectoidei</taxon>
        <taxon>Pleuronectidae</taxon>
        <taxon>Pleuronectes</taxon>
    </lineage>
</organism>
<feature type="compositionally biased region" description="Low complexity" evidence="1">
    <location>
        <begin position="49"/>
        <end position="61"/>
    </location>
</feature>
<proteinExistence type="predicted"/>
<comment type="caution">
    <text evidence="2">The sequence shown here is derived from an EMBL/GenBank/DDBJ whole genome shotgun (WGS) entry which is preliminary data.</text>
</comment>
<sequence>MVDEPLWILAGGEAALDPRWTLFILRSGSGRQTFGGLRAFCRRFQTMPSKTAKGSSTASAKPRGKGSQPRDDSEDELDVPPQATSSNGQEEAPPTTGK</sequence>
<gene>
    <name evidence="2" type="ORF">PLEPLA_LOCUS11167</name>
</gene>
<feature type="region of interest" description="Disordered" evidence="1">
    <location>
        <begin position="46"/>
        <end position="98"/>
    </location>
</feature>
<dbReference type="Proteomes" id="UP001153269">
    <property type="component" value="Unassembled WGS sequence"/>
</dbReference>
<keyword evidence="3" id="KW-1185">Reference proteome</keyword>
<reference evidence="2" key="1">
    <citation type="submission" date="2020-03" db="EMBL/GenBank/DDBJ databases">
        <authorList>
            <person name="Weist P."/>
        </authorList>
    </citation>
    <scope>NUCLEOTIDE SEQUENCE</scope>
</reference>
<evidence type="ECO:0000313" key="3">
    <source>
        <dbReference type="Proteomes" id="UP001153269"/>
    </source>
</evidence>